<reference evidence="11 13" key="3">
    <citation type="journal article" date="2020" name="Int. J. Syst. Evol. Microbiol.">
        <title>Novel acetic acid bacteria from cider fermentations: Acetobacter conturbans sp. nov. and Acetobacter fallax sp. nov.</title>
        <authorList>
            <person name="Sombolestani A.S."/>
            <person name="Cleenwerck I."/>
            <person name="Cnockaert M."/>
            <person name="Borremans W."/>
            <person name="Wieme A.D."/>
            <person name="De Vuyst L."/>
            <person name="Vandamme P."/>
        </authorList>
    </citation>
    <scope>NUCLEOTIDE SEQUENCE [LARGE SCALE GENOMIC DNA]</scope>
    <source>
        <strain evidence="11 13">LMG 23848</strain>
    </source>
</reference>
<dbReference type="RefSeq" id="WP_059024749.1">
    <property type="nucleotide sequence ID" value="NZ_LN609302.1"/>
</dbReference>
<dbReference type="InterPro" id="IPR036052">
    <property type="entry name" value="TrpB-like_PALP_sf"/>
</dbReference>
<dbReference type="GO" id="GO:0004794">
    <property type="term" value="F:threonine deaminase activity"/>
    <property type="evidence" value="ECO:0007669"/>
    <property type="project" value="UniProtKB-EC"/>
</dbReference>
<accession>A0A0U5F7A4</accession>
<dbReference type="GO" id="GO:0005524">
    <property type="term" value="F:ATP binding"/>
    <property type="evidence" value="ECO:0007669"/>
    <property type="project" value="TreeGrafter"/>
</dbReference>
<dbReference type="InterPro" id="IPR000634">
    <property type="entry name" value="Ser/Thr_deHydtase_PyrdxlP-BS"/>
</dbReference>
<keyword evidence="7" id="KW-0663">Pyridoxal phosphate</keyword>
<comment type="similarity">
    <text evidence="5">Belongs to the serine/threonine dehydratase family.</text>
</comment>
<name>A0A0U5F7A4_9PROT</name>
<reference evidence="12" key="2">
    <citation type="submission" date="2014-09" db="EMBL/GenBank/DDBJ databases">
        <authorList>
            <person name="Illeghems K.G."/>
        </authorList>
    </citation>
    <scope>NUCLEOTIDE SEQUENCE [LARGE SCALE GENOMIC DNA]</scope>
    <source>
        <strain evidence="12">LMG 23848T</strain>
    </source>
</reference>
<evidence type="ECO:0000256" key="7">
    <source>
        <dbReference type="ARBA" id="ARBA00022898"/>
    </source>
</evidence>
<keyword evidence="6" id="KW-0460">Magnesium</keyword>
<dbReference type="AlphaFoldDB" id="A0A0U5F7A4"/>
<dbReference type="GO" id="GO:0008721">
    <property type="term" value="F:D-serine ammonia-lyase activity"/>
    <property type="evidence" value="ECO:0007669"/>
    <property type="project" value="TreeGrafter"/>
</dbReference>
<evidence type="ECO:0000313" key="11">
    <source>
        <dbReference type="EMBL" id="NHO38236.1"/>
    </source>
</evidence>
<comment type="cofactor">
    <cofactor evidence="4">
        <name>Mg(2+)</name>
        <dbReference type="ChEBI" id="CHEBI:18420"/>
    </cofactor>
</comment>
<dbReference type="Proteomes" id="UP000657200">
    <property type="component" value="Unassembled WGS sequence"/>
</dbReference>
<dbReference type="EC" id="4.3.1.19" evidence="10"/>
<dbReference type="GO" id="GO:0000287">
    <property type="term" value="F:magnesium ion binding"/>
    <property type="evidence" value="ECO:0007669"/>
    <property type="project" value="TreeGrafter"/>
</dbReference>
<evidence type="ECO:0000313" key="13">
    <source>
        <dbReference type="Proteomes" id="UP000657200"/>
    </source>
</evidence>
<dbReference type="EMBL" id="LN609302">
    <property type="protein sequence ID" value="CEF55829.1"/>
    <property type="molecule type" value="Genomic_DNA"/>
</dbReference>
<dbReference type="Pfam" id="PF00291">
    <property type="entry name" value="PALP"/>
    <property type="match status" value="1"/>
</dbReference>
<gene>
    <name evidence="10" type="ORF">AGA_1637</name>
    <name evidence="11" type="ORF">GOB80_00815</name>
</gene>
<dbReference type="CDD" id="cd01562">
    <property type="entry name" value="Thr-dehyd"/>
    <property type="match status" value="1"/>
</dbReference>
<evidence type="ECO:0000256" key="3">
    <source>
        <dbReference type="ARBA" id="ARBA00001936"/>
    </source>
</evidence>
<dbReference type="EC" id="4.3.1.16" evidence="11"/>
<dbReference type="GO" id="GO:0030170">
    <property type="term" value="F:pyridoxal phosphate binding"/>
    <property type="evidence" value="ECO:0007669"/>
    <property type="project" value="InterPro"/>
</dbReference>
<comment type="cofactor">
    <cofactor evidence="2">
        <name>pyridoxal 5'-phosphate</name>
        <dbReference type="ChEBI" id="CHEBI:597326"/>
    </cofactor>
</comment>
<proteinExistence type="inferred from homology"/>
<dbReference type="InterPro" id="IPR001926">
    <property type="entry name" value="TrpB-like_PALP"/>
</dbReference>
<organism evidence="10 12">
    <name type="scientific">Acetobacter ghanensis</name>
    <dbReference type="NCBI Taxonomy" id="431306"/>
    <lineage>
        <taxon>Bacteria</taxon>
        <taxon>Pseudomonadati</taxon>
        <taxon>Pseudomonadota</taxon>
        <taxon>Alphaproteobacteria</taxon>
        <taxon>Acetobacterales</taxon>
        <taxon>Acetobacteraceae</taxon>
        <taxon>Acetobacter</taxon>
    </lineage>
</organism>
<reference evidence="10" key="1">
    <citation type="submission" date="2014-09" db="EMBL/GenBank/DDBJ databases">
        <authorList>
            <person name="Magalhaes I.L.F."/>
            <person name="Oliveira U."/>
            <person name="Santos F.R."/>
            <person name="Vidigal T.H.D.A."/>
            <person name="Brescovit A.D."/>
            <person name="Santos A.J."/>
        </authorList>
    </citation>
    <scope>NUCLEOTIDE SEQUENCE</scope>
    <source>
        <strain evidence="10">LMG 23848T</strain>
    </source>
</reference>
<protein>
    <submittedName>
        <fullName evidence="11">Threo-3-hydroxy-L-aspartate ammonia-lyase</fullName>
        <ecNumber evidence="11">4.3.1.16</ecNumber>
    </submittedName>
    <submittedName>
        <fullName evidence="10">Threonine dehydratase</fullName>
        <ecNumber evidence="10">4.3.1.19</ecNumber>
    </submittedName>
</protein>
<evidence type="ECO:0000256" key="8">
    <source>
        <dbReference type="ARBA" id="ARBA00023239"/>
    </source>
</evidence>
<feature type="domain" description="Tryptophan synthase beta chain-like PALP" evidence="9">
    <location>
        <begin position="22"/>
        <end position="306"/>
    </location>
</feature>
<dbReference type="GO" id="GO:0030378">
    <property type="term" value="F:serine racemase activity"/>
    <property type="evidence" value="ECO:0007669"/>
    <property type="project" value="TreeGrafter"/>
</dbReference>
<dbReference type="FunFam" id="3.40.50.1100:FF:000007">
    <property type="entry name" value="L-threonine dehydratase catabolic TdcB"/>
    <property type="match status" value="1"/>
</dbReference>
<evidence type="ECO:0000313" key="12">
    <source>
        <dbReference type="Proteomes" id="UP000068250"/>
    </source>
</evidence>
<dbReference type="GO" id="GO:0018114">
    <property type="term" value="F:threonine racemase activity"/>
    <property type="evidence" value="ECO:0007669"/>
    <property type="project" value="TreeGrafter"/>
</dbReference>
<dbReference type="Gene3D" id="3.40.50.1100">
    <property type="match status" value="2"/>
</dbReference>
<evidence type="ECO:0000256" key="6">
    <source>
        <dbReference type="ARBA" id="ARBA00022842"/>
    </source>
</evidence>
<dbReference type="SUPFAM" id="SSF53686">
    <property type="entry name" value="Tryptophan synthase beta subunit-like PLP-dependent enzymes"/>
    <property type="match status" value="1"/>
</dbReference>
<evidence type="ECO:0000256" key="5">
    <source>
        <dbReference type="ARBA" id="ARBA00010869"/>
    </source>
</evidence>
<keyword evidence="13" id="KW-1185">Reference proteome</keyword>
<dbReference type="PANTHER" id="PTHR43050:SF1">
    <property type="entry name" value="SERINE RACEMASE"/>
    <property type="match status" value="1"/>
</dbReference>
<dbReference type="OrthoDB" id="9811476at2"/>
<dbReference type="GO" id="GO:0003941">
    <property type="term" value="F:L-serine ammonia-lyase activity"/>
    <property type="evidence" value="ECO:0007669"/>
    <property type="project" value="TreeGrafter"/>
</dbReference>
<evidence type="ECO:0000259" key="9">
    <source>
        <dbReference type="Pfam" id="PF00291"/>
    </source>
</evidence>
<dbReference type="STRING" id="431306.AGA_1637"/>
<dbReference type="FunFam" id="3.40.50.1100:FF:000005">
    <property type="entry name" value="Threonine dehydratase catabolic"/>
    <property type="match status" value="1"/>
</dbReference>
<dbReference type="PROSITE" id="PS00165">
    <property type="entry name" value="DEHYDRATASE_SER_THR"/>
    <property type="match status" value="1"/>
</dbReference>
<dbReference type="GO" id="GO:0030848">
    <property type="term" value="F:threo-3-hydroxyaspartate ammonia-lyase activity"/>
    <property type="evidence" value="ECO:0007669"/>
    <property type="project" value="UniProtKB-EC"/>
</dbReference>
<dbReference type="PANTHER" id="PTHR43050">
    <property type="entry name" value="SERINE / THREONINE RACEMASE FAMILY MEMBER"/>
    <property type="match status" value="1"/>
</dbReference>
<evidence type="ECO:0000313" key="10">
    <source>
        <dbReference type="EMBL" id="CEF55829.1"/>
    </source>
</evidence>
<evidence type="ECO:0000256" key="4">
    <source>
        <dbReference type="ARBA" id="ARBA00001946"/>
    </source>
</evidence>
<dbReference type="PATRIC" id="fig|431306.5.peg.1665"/>
<dbReference type="EMBL" id="WOTE01000001">
    <property type="protein sequence ID" value="NHO38236.1"/>
    <property type="molecule type" value="Genomic_DNA"/>
</dbReference>
<evidence type="ECO:0000256" key="1">
    <source>
        <dbReference type="ARBA" id="ARBA00001913"/>
    </source>
</evidence>
<dbReference type="Proteomes" id="UP000068250">
    <property type="component" value="Chromosome I"/>
</dbReference>
<evidence type="ECO:0000256" key="2">
    <source>
        <dbReference type="ARBA" id="ARBA00001933"/>
    </source>
</evidence>
<keyword evidence="8 10" id="KW-0456">Lyase</keyword>
<dbReference type="GO" id="GO:0006520">
    <property type="term" value="P:amino acid metabolic process"/>
    <property type="evidence" value="ECO:0007669"/>
    <property type="project" value="InterPro"/>
</dbReference>
<sequence length="319" mass="33272">MTALPAFCDVVAASARLKGRAHRTPVLTSRYFNQQSGMELFFKAENFQRVGAFKFRGATNAIMALPEETRRKGIVAFSSGNHAQAIACAARDAGVSAVVVMPEDAPTMKLAATRGYGAEVVTYDRYTADREEIAARLVAERGGTLLPSFNHPDIIAGQGTAALELLEETGPLDALFVPVGGGGLVSGCALVAHEIAPDCAVIGVEPAAGDDARQSLAAGHIVKIPAPRTIADGAQTTSVGSLTFALMQQYLRGIVTVDDASLVATMRQIAERMKILVEPTGCLAPAAALAAAPEWQGRRVGVILSGGNVDITRFSALVG</sequence>
<comment type="cofactor">
    <cofactor evidence="1">
        <name>Ca(2+)</name>
        <dbReference type="ChEBI" id="CHEBI:29108"/>
    </cofactor>
</comment>
<comment type="cofactor">
    <cofactor evidence="3">
        <name>Mn(2+)</name>
        <dbReference type="ChEBI" id="CHEBI:29035"/>
    </cofactor>
</comment>
<dbReference type="NCBIfam" id="NF005454">
    <property type="entry name" value="PRK07048.1"/>
    <property type="match status" value="1"/>
</dbReference>